<evidence type="ECO:0000313" key="1">
    <source>
        <dbReference type="EMBL" id="GID62406.1"/>
    </source>
</evidence>
<accession>A0A919M8W9</accession>
<keyword evidence="2" id="KW-1185">Reference proteome</keyword>
<name>A0A919M8W9_9ACTN</name>
<gene>
    <name evidence="1" type="ORF">Acy02nite_02870</name>
</gene>
<comment type="caution">
    <text evidence="1">The sequence shown here is derived from an EMBL/GenBank/DDBJ whole genome shotgun (WGS) entry which is preliminary data.</text>
</comment>
<reference evidence="1" key="1">
    <citation type="submission" date="2021-01" db="EMBL/GenBank/DDBJ databases">
        <title>Whole genome shotgun sequence of Actinoplanes cyaneus NBRC 14990.</title>
        <authorList>
            <person name="Komaki H."/>
            <person name="Tamura T."/>
        </authorList>
    </citation>
    <scope>NUCLEOTIDE SEQUENCE</scope>
    <source>
        <strain evidence="1">NBRC 14990</strain>
    </source>
</reference>
<dbReference type="AlphaFoldDB" id="A0A919M8W9"/>
<sequence>MGSFTFVVEEWAALHPVVGTLVVAASAGRRPRSVVQALYRILRLARTRWRVWPTGDVAVPVLTVGLTGQAPAAVLGQSHQESGPGSAVPGQDDGAVVTYDVLCTGHGASFAFVAEERVA</sequence>
<proteinExistence type="predicted"/>
<evidence type="ECO:0000313" key="2">
    <source>
        <dbReference type="Proteomes" id="UP000619479"/>
    </source>
</evidence>
<dbReference type="Proteomes" id="UP000619479">
    <property type="component" value="Unassembled WGS sequence"/>
</dbReference>
<organism evidence="1 2">
    <name type="scientific">Actinoplanes cyaneus</name>
    <dbReference type="NCBI Taxonomy" id="52696"/>
    <lineage>
        <taxon>Bacteria</taxon>
        <taxon>Bacillati</taxon>
        <taxon>Actinomycetota</taxon>
        <taxon>Actinomycetes</taxon>
        <taxon>Micromonosporales</taxon>
        <taxon>Micromonosporaceae</taxon>
        <taxon>Actinoplanes</taxon>
    </lineage>
</organism>
<dbReference type="EMBL" id="BOMH01000002">
    <property type="protein sequence ID" value="GID62406.1"/>
    <property type="molecule type" value="Genomic_DNA"/>
</dbReference>
<protein>
    <submittedName>
        <fullName evidence="1">Uncharacterized protein</fullName>
    </submittedName>
</protein>